<dbReference type="EMBL" id="JAEPRA010000009">
    <property type="protein sequence ID" value="KAG2180392.1"/>
    <property type="molecule type" value="Genomic_DNA"/>
</dbReference>
<evidence type="ECO:0000313" key="1">
    <source>
        <dbReference type="EMBL" id="KAG2180392.1"/>
    </source>
</evidence>
<gene>
    <name evidence="1" type="ORF">INT44_003394</name>
</gene>
<proteinExistence type="predicted"/>
<organism evidence="1 2">
    <name type="scientific">Umbelopsis vinacea</name>
    <dbReference type="NCBI Taxonomy" id="44442"/>
    <lineage>
        <taxon>Eukaryota</taxon>
        <taxon>Fungi</taxon>
        <taxon>Fungi incertae sedis</taxon>
        <taxon>Mucoromycota</taxon>
        <taxon>Mucoromycotina</taxon>
        <taxon>Umbelopsidomycetes</taxon>
        <taxon>Umbelopsidales</taxon>
        <taxon>Umbelopsidaceae</taxon>
        <taxon>Umbelopsis</taxon>
    </lineage>
</organism>
<dbReference type="AlphaFoldDB" id="A0A8H7PU72"/>
<protein>
    <submittedName>
        <fullName evidence="1">Uncharacterized protein</fullName>
    </submittedName>
</protein>
<comment type="caution">
    <text evidence="1">The sequence shown here is derived from an EMBL/GenBank/DDBJ whole genome shotgun (WGS) entry which is preliminary data.</text>
</comment>
<name>A0A8H7PU72_9FUNG</name>
<evidence type="ECO:0000313" key="2">
    <source>
        <dbReference type="Proteomes" id="UP000612746"/>
    </source>
</evidence>
<accession>A0A8H7PU72</accession>
<reference evidence="1" key="1">
    <citation type="submission" date="2020-12" db="EMBL/GenBank/DDBJ databases">
        <title>Metabolic potential, ecology and presence of endohyphal bacteria is reflected in genomic diversity of Mucoromycotina.</title>
        <authorList>
            <person name="Muszewska A."/>
            <person name="Okrasinska A."/>
            <person name="Steczkiewicz K."/>
            <person name="Drgas O."/>
            <person name="Orlowska M."/>
            <person name="Perlinska-Lenart U."/>
            <person name="Aleksandrzak-Piekarczyk T."/>
            <person name="Szatraj K."/>
            <person name="Zielenkiewicz U."/>
            <person name="Pilsyk S."/>
            <person name="Malc E."/>
            <person name="Mieczkowski P."/>
            <person name="Kruszewska J.S."/>
            <person name="Biernat P."/>
            <person name="Pawlowska J."/>
        </authorList>
    </citation>
    <scope>NUCLEOTIDE SEQUENCE</scope>
    <source>
        <strain evidence="1">WA0000051536</strain>
    </source>
</reference>
<sequence>MAQFPYYKLYTLNNADCENGHGCLPNLQLLRNSAPRNEISETSIMKQNLTDCLCKILLGFRKLLGYFVFGPAFQDPGDISQRTPQTYVLSIVTLRQHTPFVYYLILQTGILQTLVDAGKLVIAKRHHSTL</sequence>
<dbReference type="Proteomes" id="UP000612746">
    <property type="component" value="Unassembled WGS sequence"/>
</dbReference>
<keyword evidence="2" id="KW-1185">Reference proteome</keyword>